<dbReference type="AlphaFoldDB" id="A0A9E2F2A7"/>
<name>A0A9E2F2A7_PSYF1</name>
<comment type="caution">
    <text evidence="2">The sequence shown here is derived from an EMBL/GenBank/DDBJ whole genome shotgun (WGS) entry which is preliminary data.</text>
</comment>
<dbReference type="Gene3D" id="3.40.50.300">
    <property type="entry name" value="P-loop containing nucleotide triphosphate hydrolases"/>
    <property type="match status" value="2"/>
</dbReference>
<dbReference type="Pfam" id="PF00271">
    <property type="entry name" value="Helicase_C"/>
    <property type="match status" value="1"/>
</dbReference>
<gene>
    <name evidence="2" type="ORF">DDT42_01323</name>
</gene>
<organism evidence="2 3">
    <name type="scientific">Psychracetigena formicireducens</name>
    <dbReference type="NCBI Taxonomy" id="2986056"/>
    <lineage>
        <taxon>Bacteria</taxon>
        <taxon>Bacillati</taxon>
        <taxon>Candidatus Lithacetigenota</taxon>
        <taxon>Candidatus Psychracetigena</taxon>
    </lineage>
</organism>
<evidence type="ECO:0000313" key="3">
    <source>
        <dbReference type="Proteomes" id="UP000811545"/>
    </source>
</evidence>
<dbReference type="EMBL" id="QLTW01000095">
    <property type="protein sequence ID" value="MBT9145452.1"/>
    <property type="molecule type" value="Genomic_DNA"/>
</dbReference>
<dbReference type="SMART" id="SM00490">
    <property type="entry name" value="HELICc"/>
    <property type="match status" value="1"/>
</dbReference>
<dbReference type="InterPro" id="IPR027417">
    <property type="entry name" value="P-loop_NTPase"/>
</dbReference>
<evidence type="ECO:0000259" key="1">
    <source>
        <dbReference type="PROSITE" id="PS51194"/>
    </source>
</evidence>
<reference evidence="2 3" key="1">
    <citation type="journal article" date="2021" name="bioRxiv">
        <title>Unique metabolic strategies in Hadean analogues reveal hints for primordial physiology.</title>
        <authorList>
            <person name="Nobu M.K."/>
            <person name="Nakai R."/>
            <person name="Tamazawa S."/>
            <person name="Mori H."/>
            <person name="Toyoda A."/>
            <person name="Ijiri A."/>
            <person name="Suzuki S."/>
            <person name="Kurokawa K."/>
            <person name="Kamagata Y."/>
            <person name="Tamaki H."/>
        </authorList>
    </citation>
    <scope>NUCLEOTIDE SEQUENCE [LARGE SCALE GENOMIC DNA]</scope>
    <source>
        <strain evidence="2">BS525</strain>
    </source>
</reference>
<evidence type="ECO:0000313" key="2">
    <source>
        <dbReference type="EMBL" id="MBT9145452.1"/>
    </source>
</evidence>
<dbReference type="PROSITE" id="PS51194">
    <property type="entry name" value="HELICASE_CTER"/>
    <property type="match status" value="1"/>
</dbReference>
<feature type="domain" description="Helicase C-terminal" evidence="1">
    <location>
        <begin position="240"/>
        <end position="447"/>
    </location>
</feature>
<dbReference type="Proteomes" id="UP000811545">
    <property type="component" value="Unassembled WGS sequence"/>
</dbReference>
<proteinExistence type="predicted"/>
<dbReference type="SUPFAM" id="SSF52540">
    <property type="entry name" value="P-loop containing nucleoside triphosphate hydrolases"/>
    <property type="match status" value="1"/>
</dbReference>
<sequence length="568" mass="66983">MIIEKEELGLFNDTKVRKPLYAHQKFVLNYDNWDKLKIHVPTSGGKTLSAVLFALKEKYVFPSTSVRTILTYPTNLLSQNQFEASVIRGLHEWIGAKEIERGVLHPVKKRIVPGWNSFFGVYGGGAPTIVFELPPKLGRTKLWLTILNGEILFNMFDEENRLELGEKKGKYLLNVLDTLSQRDHILITSPDLLGYVAQQCYSISGGWYRQRWKDQLSLYFWEHKVVIDEYHFYDPYTYINLERTLEKLNIEKILLLSATKKKAYFEHAKILSTTELEEEFTKDQVGTHIASYPIEVNLMEGDMNPQEVPALETIYFFNSVIIAHEIAEQLRNRKIDVTEWTGIQKTSDKLNKLIIATSAAEVGLDLELYEMHTEFWGYDWEIPSLIQRIGRVGRFKSKYPFRGFIHIDHAKEAWVLKEKFDRYEILTKDQFTSLLYEAYGEQVFDPTSYVSYYLWDEEQKQKLKQIWGVIESKMSFYFRPPQSQAVFDWGGHKFVYNKAPIENRYHIELVRKITNCPFWKSFRLSEYKILDRKSKEERSWKKPYTGKLQPSHESKKWFISWNEDNNII</sequence>
<protein>
    <recommendedName>
        <fullName evidence="1">Helicase C-terminal domain-containing protein</fullName>
    </recommendedName>
</protein>
<dbReference type="InterPro" id="IPR001650">
    <property type="entry name" value="Helicase_C-like"/>
</dbReference>
<accession>A0A9E2F2A7</accession>